<dbReference type="RefSeq" id="WP_202779174.1">
    <property type="nucleotide sequence ID" value="NZ_CP065425.1"/>
</dbReference>
<reference evidence="2 3" key="1">
    <citation type="submission" date="2020-11" db="EMBL/GenBank/DDBJ databases">
        <title>Taxonomic evaluation of the Bacillus sporothermodurans group of bacteria based on whole genome sequences.</title>
        <authorList>
            <person name="Fiedler G."/>
            <person name="Herbstmann A.-D."/>
            <person name="Doll E."/>
            <person name="Wenning M."/>
            <person name="Brinks E."/>
            <person name="Kabisch J."/>
            <person name="Breitenwieser F."/>
            <person name="Lappann M."/>
            <person name="Boehnlein C."/>
            <person name="Franz C."/>
        </authorList>
    </citation>
    <scope>NUCLEOTIDE SEQUENCE [LARGE SCALE GENOMIC DNA]</scope>
    <source>
        <strain evidence="2 3">JCM 19841</strain>
    </source>
</reference>
<keyword evidence="3" id="KW-1185">Reference proteome</keyword>
<dbReference type="Gene3D" id="3.40.630.30">
    <property type="match status" value="1"/>
</dbReference>
<feature type="domain" description="N-acetyltransferase" evidence="1">
    <location>
        <begin position="9"/>
        <end position="176"/>
    </location>
</feature>
<evidence type="ECO:0000259" key="1">
    <source>
        <dbReference type="PROSITE" id="PS51186"/>
    </source>
</evidence>
<organism evidence="2 3">
    <name type="scientific">Heyndrickxia vini</name>
    <dbReference type="NCBI Taxonomy" id="1476025"/>
    <lineage>
        <taxon>Bacteria</taxon>
        <taxon>Bacillati</taxon>
        <taxon>Bacillota</taxon>
        <taxon>Bacilli</taxon>
        <taxon>Bacillales</taxon>
        <taxon>Bacillaceae</taxon>
        <taxon>Heyndrickxia</taxon>
    </lineage>
</organism>
<name>A0ABX7E4L2_9BACI</name>
<accession>A0ABX7E4L2</accession>
<dbReference type="EMBL" id="CP065425">
    <property type="protein sequence ID" value="QQZ10228.1"/>
    <property type="molecule type" value="Genomic_DNA"/>
</dbReference>
<dbReference type="PANTHER" id="PTHR43792:SF1">
    <property type="entry name" value="N-ACETYLTRANSFERASE DOMAIN-CONTAINING PROTEIN"/>
    <property type="match status" value="1"/>
</dbReference>
<proteinExistence type="predicted"/>
<dbReference type="InterPro" id="IPR000182">
    <property type="entry name" value="GNAT_dom"/>
</dbReference>
<sequence length="179" mass="21083">MIYFETERLLMRDFDREDLPEFRRMNEDPEVMRFFPKIRTYEETDAFYEAILKEFETYGFGLFAVERKDTGEFIGFIGFHRATFEADFTPCIEIGWRLKKEAWGYGFATEGARGCLKYAEDHYNFENIYSFTAKINSPSESVMQKIGLQKVGNFAHPNMEETHPLSEHVLYALKNEVGE</sequence>
<dbReference type="SUPFAM" id="SSF55729">
    <property type="entry name" value="Acyl-CoA N-acyltransferases (Nat)"/>
    <property type="match status" value="1"/>
</dbReference>
<dbReference type="InterPro" id="IPR051531">
    <property type="entry name" value="N-acetyltransferase"/>
</dbReference>
<dbReference type="PROSITE" id="PS51186">
    <property type="entry name" value="GNAT"/>
    <property type="match status" value="1"/>
</dbReference>
<dbReference type="Proteomes" id="UP000595691">
    <property type="component" value="Chromosome"/>
</dbReference>
<evidence type="ECO:0000313" key="2">
    <source>
        <dbReference type="EMBL" id="QQZ10228.1"/>
    </source>
</evidence>
<dbReference type="PANTHER" id="PTHR43792">
    <property type="entry name" value="GNAT FAMILY, PUTATIVE (AFU_ORTHOLOGUE AFUA_3G00765)-RELATED-RELATED"/>
    <property type="match status" value="1"/>
</dbReference>
<gene>
    <name evidence="2" type="ORF">I5776_04525</name>
</gene>
<protein>
    <submittedName>
        <fullName evidence="2">GNAT family N-acetyltransferase</fullName>
    </submittedName>
</protein>
<evidence type="ECO:0000313" key="3">
    <source>
        <dbReference type="Proteomes" id="UP000595691"/>
    </source>
</evidence>
<dbReference type="InterPro" id="IPR016181">
    <property type="entry name" value="Acyl_CoA_acyltransferase"/>
</dbReference>
<dbReference type="Pfam" id="PF13302">
    <property type="entry name" value="Acetyltransf_3"/>
    <property type="match status" value="1"/>
</dbReference>